<dbReference type="PANTHER" id="PTHR43214">
    <property type="entry name" value="TWO-COMPONENT RESPONSE REGULATOR"/>
    <property type="match status" value="1"/>
</dbReference>
<dbReference type="OrthoDB" id="9797341at2"/>
<dbReference type="PANTHER" id="PTHR43214:SF41">
    <property type="entry name" value="NITRATE_NITRITE RESPONSE REGULATOR PROTEIN NARP"/>
    <property type="match status" value="1"/>
</dbReference>
<dbReference type="InterPro" id="IPR016032">
    <property type="entry name" value="Sig_transdc_resp-reg_C-effctor"/>
</dbReference>
<dbReference type="Gene3D" id="3.40.50.2300">
    <property type="match status" value="1"/>
</dbReference>
<dbReference type="InterPro" id="IPR011006">
    <property type="entry name" value="CheY-like_superfamily"/>
</dbReference>
<keyword evidence="9" id="KW-1185">Reference proteome</keyword>
<dbReference type="PROSITE" id="PS50043">
    <property type="entry name" value="HTH_LUXR_2"/>
    <property type="match status" value="1"/>
</dbReference>
<dbReference type="SUPFAM" id="SSF52172">
    <property type="entry name" value="CheY-like"/>
    <property type="match status" value="1"/>
</dbReference>
<evidence type="ECO:0000256" key="4">
    <source>
        <dbReference type="ARBA" id="ARBA00023163"/>
    </source>
</evidence>
<dbReference type="Pfam" id="PF00196">
    <property type="entry name" value="GerE"/>
    <property type="match status" value="1"/>
</dbReference>
<evidence type="ECO:0000256" key="2">
    <source>
        <dbReference type="ARBA" id="ARBA00023015"/>
    </source>
</evidence>
<feature type="domain" description="Response regulatory" evidence="7">
    <location>
        <begin position="6"/>
        <end position="122"/>
    </location>
</feature>
<dbReference type="RefSeq" id="WP_114067089.1">
    <property type="nucleotide sequence ID" value="NZ_CP030850.1"/>
</dbReference>
<dbReference type="Pfam" id="PF00072">
    <property type="entry name" value="Response_reg"/>
    <property type="match status" value="1"/>
</dbReference>
<organism evidence="8 9">
    <name type="scientific">Runella rosea</name>
    <dbReference type="NCBI Taxonomy" id="2259595"/>
    <lineage>
        <taxon>Bacteria</taxon>
        <taxon>Pseudomonadati</taxon>
        <taxon>Bacteroidota</taxon>
        <taxon>Cytophagia</taxon>
        <taxon>Cytophagales</taxon>
        <taxon>Spirosomataceae</taxon>
        <taxon>Runella</taxon>
    </lineage>
</organism>
<dbReference type="KEGG" id="run:DR864_11385"/>
<keyword evidence="1 5" id="KW-0597">Phosphoprotein</keyword>
<reference evidence="8 9" key="1">
    <citation type="submission" date="2018-07" db="EMBL/GenBank/DDBJ databases">
        <title>Genome sequencing of Runella.</title>
        <authorList>
            <person name="Baek M.-G."/>
            <person name="Yi H."/>
        </authorList>
    </citation>
    <scope>NUCLEOTIDE SEQUENCE [LARGE SCALE GENOMIC DNA]</scope>
    <source>
        <strain evidence="8 9">HYN0085</strain>
    </source>
</reference>
<sequence length="212" mass="23968">MQKSIHILIADDHRLFADGMKFILSFSIENASVDTVEDGEAVLQYLQQKVPDVVLLDIHLPKMSGIDVARYIRLHHPKVRILAVSMADDRETIQAMYDAGVLGYCLKTAGQAELLTALDKVSRNEPYFSPEIVPILLQPRPIEKLNAFIEKLTAREIELIQWLIQGHSAAQIAKKLFLSTYTVETHRKNIYAKLNVHSLSELITFALKHNLA</sequence>
<dbReference type="InterPro" id="IPR058245">
    <property type="entry name" value="NreC/VraR/RcsB-like_REC"/>
</dbReference>
<dbReference type="SMART" id="SM00421">
    <property type="entry name" value="HTH_LUXR"/>
    <property type="match status" value="1"/>
</dbReference>
<dbReference type="GO" id="GO:0003677">
    <property type="term" value="F:DNA binding"/>
    <property type="evidence" value="ECO:0007669"/>
    <property type="project" value="UniProtKB-KW"/>
</dbReference>
<evidence type="ECO:0000256" key="3">
    <source>
        <dbReference type="ARBA" id="ARBA00023125"/>
    </source>
</evidence>
<evidence type="ECO:0000313" key="9">
    <source>
        <dbReference type="Proteomes" id="UP000251993"/>
    </source>
</evidence>
<name>A0A344TI34_9BACT</name>
<dbReference type="PRINTS" id="PR00038">
    <property type="entry name" value="HTHLUXR"/>
</dbReference>
<evidence type="ECO:0000313" key="8">
    <source>
        <dbReference type="EMBL" id="AXE18305.1"/>
    </source>
</evidence>
<dbReference type="GO" id="GO:0006355">
    <property type="term" value="P:regulation of DNA-templated transcription"/>
    <property type="evidence" value="ECO:0007669"/>
    <property type="project" value="InterPro"/>
</dbReference>
<keyword evidence="3 8" id="KW-0238">DNA-binding</keyword>
<evidence type="ECO:0000256" key="5">
    <source>
        <dbReference type="PROSITE-ProRule" id="PRU00169"/>
    </source>
</evidence>
<dbReference type="EMBL" id="CP030850">
    <property type="protein sequence ID" value="AXE18305.1"/>
    <property type="molecule type" value="Genomic_DNA"/>
</dbReference>
<protein>
    <submittedName>
        <fullName evidence="8">DNA-binding response regulator</fullName>
    </submittedName>
</protein>
<evidence type="ECO:0000259" key="7">
    <source>
        <dbReference type="PROSITE" id="PS50110"/>
    </source>
</evidence>
<evidence type="ECO:0000259" key="6">
    <source>
        <dbReference type="PROSITE" id="PS50043"/>
    </source>
</evidence>
<proteinExistence type="predicted"/>
<dbReference type="InterPro" id="IPR000792">
    <property type="entry name" value="Tscrpt_reg_LuxR_C"/>
</dbReference>
<dbReference type="CDD" id="cd06170">
    <property type="entry name" value="LuxR_C_like"/>
    <property type="match status" value="1"/>
</dbReference>
<dbReference type="PROSITE" id="PS50110">
    <property type="entry name" value="RESPONSE_REGULATORY"/>
    <property type="match status" value="1"/>
</dbReference>
<dbReference type="SMART" id="SM00448">
    <property type="entry name" value="REC"/>
    <property type="match status" value="1"/>
</dbReference>
<dbReference type="Proteomes" id="UP000251993">
    <property type="component" value="Chromosome"/>
</dbReference>
<dbReference type="InterPro" id="IPR001789">
    <property type="entry name" value="Sig_transdc_resp-reg_receiver"/>
</dbReference>
<accession>A0A344TI34</accession>
<dbReference type="CDD" id="cd17535">
    <property type="entry name" value="REC_NarL-like"/>
    <property type="match status" value="1"/>
</dbReference>
<keyword evidence="4" id="KW-0804">Transcription</keyword>
<feature type="modified residue" description="4-aspartylphosphate" evidence="5">
    <location>
        <position position="57"/>
    </location>
</feature>
<gene>
    <name evidence="8" type="ORF">DR864_11385</name>
</gene>
<dbReference type="GO" id="GO:0000160">
    <property type="term" value="P:phosphorelay signal transduction system"/>
    <property type="evidence" value="ECO:0007669"/>
    <property type="project" value="InterPro"/>
</dbReference>
<dbReference type="InterPro" id="IPR039420">
    <property type="entry name" value="WalR-like"/>
</dbReference>
<dbReference type="PROSITE" id="PS00622">
    <property type="entry name" value="HTH_LUXR_1"/>
    <property type="match status" value="1"/>
</dbReference>
<feature type="domain" description="HTH luxR-type" evidence="6">
    <location>
        <begin position="145"/>
        <end position="210"/>
    </location>
</feature>
<evidence type="ECO:0000256" key="1">
    <source>
        <dbReference type="ARBA" id="ARBA00022553"/>
    </source>
</evidence>
<keyword evidence="2" id="KW-0805">Transcription regulation</keyword>
<dbReference type="AlphaFoldDB" id="A0A344TI34"/>
<dbReference type="SUPFAM" id="SSF46894">
    <property type="entry name" value="C-terminal effector domain of the bipartite response regulators"/>
    <property type="match status" value="1"/>
</dbReference>